<protein>
    <recommendedName>
        <fullName evidence="1">Tc1-like transposase DDE domain-containing protein</fullName>
    </recommendedName>
</protein>
<dbReference type="EnsemblMetazoa" id="XM_021057427.2">
    <property type="protein sequence ID" value="XP_020913086.1"/>
    <property type="gene ID" value="LOC110250791"/>
</dbReference>
<evidence type="ECO:0000259" key="1">
    <source>
        <dbReference type="Pfam" id="PF13358"/>
    </source>
</evidence>
<proteinExistence type="predicted"/>
<reference evidence="2" key="1">
    <citation type="submission" date="2022-11" db="UniProtKB">
        <authorList>
            <consortium name="EnsemblMetazoa"/>
        </authorList>
    </citation>
    <scope>IDENTIFICATION</scope>
</reference>
<dbReference type="InterPro" id="IPR047655">
    <property type="entry name" value="Transpos_IS630-like"/>
</dbReference>
<dbReference type="Gene3D" id="3.30.420.10">
    <property type="entry name" value="Ribonuclease H-like superfamily/Ribonuclease H"/>
    <property type="match status" value="1"/>
</dbReference>
<evidence type="ECO:0000313" key="3">
    <source>
        <dbReference type="Proteomes" id="UP000887567"/>
    </source>
</evidence>
<dbReference type="InterPro" id="IPR009057">
    <property type="entry name" value="Homeodomain-like_sf"/>
</dbReference>
<dbReference type="Pfam" id="PF13358">
    <property type="entry name" value="DDE_3"/>
    <property type="match status" value="1"/>
</dbReference>
<dbReference type="PANTHER" id="PTHR46564:SF1">
    <property type="entry name" value="TRANSPOSASE"/>
    <property type="match status" value="1"/>
</dbReference>
<dbReference type="OrthoDB" id="5948373at2759"/>
<name>A0A913Y1A2_EXADI</name>
<sequence>MGGRKYGSSLRWRIVFLYYLNNMQPKEIAELLCLGRTYVHTILKCYRETKGVDEDRALRVRGRHRVLSARDLIFIRRIISQYPELYLDEVRDWLQFQTGRLFALSTISRTLRKMGLSIVKLQIIAKQRDEMRRAQYRRFISQFQSRHLLFIDESAKDERTYQRKYGLGLTGKRVSRKGNFTRGTRYSILAAIAVDGVRASHSIVGSYNREQFEFAMEQFVIPHVGSYAQDENCSIVVFDNCNIHRSDRVFELIRQRGGMSVFLPPYSPDMNPIEECFGVAKAWLKRHQDLCQTLPKRCFERALEEVSQDSCTNFFTSCGYT</sequence>
<dbReference type="SUPFAM" id="SSF46689">
    <property type="entry name" value="Homeodomain-like"/>
    <property type="match status" value="1"/>
</dbReference>
<dbReference type="GO" id="GO:0003676">
    <property type="term" value="F:nucleic acid binding"/>
    <property type="evidence" value="ECO:0007669"/>
    <property type="project" value="InterPro"/>
</dbReference>
<keyword evidence="3" id="KW-1185">Reference proteome</keyword>
<dbReference type="NCBIfam" id="NF033545">
    <property type="entry name" value="transpos_IS630"/>
    <property type="match status" value="1"/>
</dbReference>
<feature type="domain" description="Tc1-like transposase DDE" evidence="1">
    <location>
        <begin position="148"/>
        <end position="288"/>
    </location>
</feature>
<accession>A0A913Y1A2</accession>
<organism evidence="2 3">
    <name type="scientific">Exaiptasia diaphana</name>
    <name type="common">Tropical sea anemone</name>
    <name type="synonym">Aiptasia pulchella</name>
    <dbReference type="NCBI Taxonomy" id="2652724"/>
    <lineage>
        <taxon>Eukaryota</taxon>
        <taxon>Metazoa</taxon>
        <taxon>Cnidaria</taxon>
        <taxon>Anthozoa</taxon>
        <taxon>Hexacorallia</taxon>
        <taxon>Actiniaria</taxon>
        <taxon>Aiptasiidae</taxon>
        <taxon>Exaiptasia</taxon>
    </lineage>
</organism>
<evidence type="ECO:0000313" key="2">
    <source>
        <dbReference type="EnsemblMetazoa" id="XP_020913086.1"/>
    </source>
</evidence>
<dbReference type="Proteomes" id="UP000887567">
    <property type="component" value="Unplaced"/>
</dbReference>
<dbReference type="PANTHER" id="PTHR46564">
    <property type="entry name" value="TRANSPOSASE"/>
    <property type="match status" value="1"/>
</dbReference>
<dbReference type="KEGG" id="epa:110250791"/>
<dbReference type="InterPro" id="IPR038717">
    <property type="entry name" value="Tc1-like_DDE_dom"/>
</dbReference>
<dbReference type="AlphaFoldDB" id="A0A913Y1A2"/>
<dbReference type="GeneID" id="110250791"/>
<dbReference type="OMA" id="WRIVFLY"/>
<dbReference type="RefSeq" id="XP_020913086.1">
    <property type="nucleotide sequence ID" value="XM_021057427.2"/>
</dbReference>
<dbReference type="InterPro" id="IPR036397">
    <property type="entry name" value="RNaseH_sf"/>
</dbReference>